<name>A0A397GF52_9GLOM</name>
<dbReference type="InterPro" id="IPR012337">
    <property type="entry name" value="RNaseH-like_sf"/>
</dbReference>
<keyword evidence="1" id="KW-0472">Membrane</keyword>
<feature type="transmembrane region" description="Helical" evidence="1">
    <location>
        <begin position="206"/>
        <end position="223"/>
    </location>
</feature>
<organism evidence="3 4">
    <name type="scientific">Diversispora epigaea</name>
    <dbReference type="NCBI Taxonomy" id="1348612"/>
    <lineage>
        <taxon>Eukaryota</taxon>
        <taxon>Fungi</taxon>
        <taxon>Fungi incertae sedis</taxon>
        <taxon>Mucoromycota</taxon>
        <taxon>Glomeromycotina</taxon>
        <taxon>Glomeromycetes</taxon>
        <taxon>Diversisporales</taxon>
        <taxon>Diversisporaceae</taxon>
        <taxon>Diversispora</taxon>
    </lineage>
</organism>
<proteinExistence type="predicted"/>
<keyword evidence="4" id="KW-1185">Reference proteome</keyword>
<evidence type="ECO:0000256" key="1">
    <source>
        <dbReference type="SAM" id="Phobius"/>
    </source>
</evidence>
<protein>
    <recommendedName>
        <fullName evidence="2">RNase H type-1 domain-containing protein</fullName>
    </recommendedName>
</protein>
<dbReference type="GO" id="GO:0004523">
    <property type="term" value="F:RNA-DNA hybrid ribonuclease activity"/>
    <property type="evidence" value="ECO:0007669"/>
    <property type="project" value="InterPro"/>
</dbReference>
<evidence type="ECO:0000259" key="2">
    <source>
        <dbReference type="PROSITE" id="PS50879"/>
    </source>
</evidence>
<keyword evidence="1" id="KW-0812">Transmembrane</keyword>
<gene>
    <name evidence="3" type="ORF">Glove_519g40</name>
</gene>
<dbReference type="Pfam" id="PF00075">
    <property type="entry name" value="RNase_H"/>
    <property type="match status" value="1"/>
</dbReference>
<dbReference type="PROSITE" id="PS50879">
    <property type="entry name" value="RNASE_H_1"/>
    <property type="match status" value="1"/>
</dbReference>
<dbReference type="Gene3D" id="3.30.420.10">
    <property type="entry name" value="Ribonuclease H-like superfamily/Ribonuclease H"/>
    <property type="match status" value="1"/>
</dbReference>
<dbReference type="AlphaFoldDB" id="A0A397GF52"/>
<dbReference type="SUPFAM" id="SSF53098">
    <property type="entry name" value="Ribonuclease H-like"/>
    <property type="match status" value="1"/>
</dbReference>
<dbReference type="GO" id="GO:0003676">
    <property type="term" value="F:nucleic acid binding"/>
    <property type="evidence" value="ECO:0007669"/>
    <property type="project" value="InterPro"/>
</dbReference>
<dbReference type="OrthoDB" id="2752996at2759"/>
<comment type="caution">
    <text evidence="3">The sequence shown here is derived from an EMBL/GenBank/DDBJ whole genome shotgun (WGS) entry which is preliminary data.</text>
</comment>
<dbReference type="InterPro" id="IPR036397">
    <property type="entry name" value="RNaseH_sf"/>
</dbReference>
<evidence type="ECO:0000313" key="3">
    <source>
        <dbReference type="EMBL" id="RHZ49551.1"/>
    </source>
</evidence>
<keyword evidence="1" id="KW-1133">Transmembrane helix</keyword>
<feature type="domain" description="RNase H type-1" evidence="2">
    <location>
        <begin position="269"/>
        <end position="415"/>
    </location>
</feature>
<dbReference type="EMBL" id="PQFF01000448">
    <property type="protein sequence ID" value="RHZ49551.1"/>
    <property type="molecule type" value="Genomic_DNA"/>
</dbReference>
<feature type="transmembrane region" description="Helical" evidence="1">
    <location>
        <begin position="174"/>
        <end position="194"/>
    </location>
</feature>
<evidence type="ECO:0000313" key="4">
    <source>
        <dbReference type="Proteomes" id="UP000266861"/>
    </source>
</evidence>
<feature type="transmembrane region" description="Helical" evidence="1">
    <location>
        <begin position="324"/>
        <end position="343"/>
    </location>
</feature>
<dbReference type="Proteomes" id="UP000266861">
    <property type="component" value="Unassembled WGS sequence"/>
</dbReference>
<reference evidence="3 4" key="1">
    <citation type="submission" date="2018-08" db="EMBL/GenBank/DDBJ databases">
        <title>Genome and evolution of the arbuscular mycorrhizal fungus Diversispora epigaea (formerly Glomus versiforme) and its bacterial endosymbionts.</title>
        <authorList>
            <person name="Sun X."/>
            <person name="Fei Z."/>
            <person name="Harrison M."/>
        </authorList>
    </citation>
    <scope>NUCLEOTIDE SEQUENCE [LARGE SCALE GENOMIC DNA]</scope>
    <source>
        <strain evidence="3 4">IT104</strain>
    </source>
</reference>
<dbReference type="InterPro" id="IPR002156">
    <property type="entry name" value="RNaseH_domain"/>
</dbReference>
<accession>A0A397GF52</accession>
<sequence>MDNPDQHEQKLAKVRMEKSNPVRCLIQVKTVPEEVIELTAETPLFGLNQDTNETLSIFQQVICKLLNFKKIDNKLVYKTDFDAETIKHIIFTKLDHKCLESSPNVVILEPGANPNSDKEILHVAEMYKKDFALKSYSFLDIVIDEALFRRLIKCIAEWSNIRFLLRQWHMFKNFCSVLLVLFSSYGLLSLVLYLGVRFLDKFESVVDYHLSAAVGIAINIYITEKKKFFDKIMDGENGSHICFKNSYNKSDHRVDCPSQEEQITSQLRHFNEITVYTDGSCKDFDGQFGMGLGWIIPKSINPVENDIRFKCYADHFSSFTKAKLLAIITALTVVPLGSIVNVYTDSQNAINIVEEIISNRDRDIQWTKGKNIISRNAILHMIKDLDLTVQCYKVKAHSNDKYNEEADLLARITWNEIFSGKRIQINIQTFNLPMIIPLWRGTKPKKIHWKFTAKTIYPFKITTFKSNFGESKFRQFLLKLLNDELPTMNNLHKRKSWIYQSDKCPLCNTEIEDNIYVFTCQGFTNENPFKDLKEKFIRMTHFEANKVKSTLVLSSIRKKLQVVTENWENQKATAMEYS</sequence>